<accession>A0A5C3M7U9</accession>
<proteinExistence type="predicted"/>
<protein>
    <submittedName>
        <fullName evidence="2">Uncharacterized protein</fullName>
    </submittedName>
</protein>
<sequence>MRYQHFGHSNSQADPILVLCLILSTLPTGYHLPPQRNSHPRSSKSPPNPPQHHSKEFNPSND</sequence>
<gene>
    <name evidence="2" type="ORF">BDQ12DRAFT_679426</name>
</gene>
<evidence type="ECO:0000313" key="2">
    <source>
        <dbReference type="EMBL" id="TFK41412.1"/>
    </source>
</evidence>
<name>A0A5C3M7U9_9AGAR</name>
<feature type="non-terminal residue" evidence="2">
    <location>
        <position position="62"/>
    </location>
</feature>
<evidence type="ECO:0000313" key="3">
    <source>
        <dbReference type="Proteomes" id="UP000308652"/>
    </source>
</evidence>
<reference evidence="2 3" key="1">
    <citation type="journal article" date="2019" name="Nat. Ecol. Evol.">
        <title>Megaphylogeny resolves global patterns of mushroom evolution.</title>
        <authorList>
            <person name="Varga T."/>
            <person name="Krizsan K."/>
            <person name="Foldi C."/>
            <person name="Dima B."/>
            <person name="Sanchez-Garcia M."/>
            <person name="Sanchez-Ramirez S."/>
            <person name="Szollosi G.J."/>
            <person name="Szarkandi J.G."/>
            <person name="Papp V."/>
            <person name="Albert L."/>
            <person name="Andreopoulos W."/>
            <person name="Angelini C."/>
            <person name="Antonin V."/>
            <person name="Barry K.W."/>
            <person name="Bougher N.L."/>
            <person name="Buchanan P."/>
            <person name="Buyck B."/>
            <person name="Bense V."/>
            <person name="Catcheside P."/>
            <person name="Chovatia M."/>
            <person name="Cooper J."/>
            <person name="Damon W."/>
            <person name="Desjardin D."/>
            <person name="Finy P."/>
            <person name="Geml J."/>
            <person name="Haridas S."/>
            <person name="Hughes K."/>
            <person name="Justo A."/>
            <person name="Karasinski D."/>
            <person name="Kautmanova I."/>
            <person name="Kiss B."/>
            <person name="Kocsube S."/>
            <person name="Kotiranta H."/>
            <person name="LaButti K.M."/>
            <person name="Lechner B.E."/>
            <person name="Liimatainen K."/>
            <person name="Lipzen A."/>
            <person name="Lukacs Z."/>
            <person name="Mihaltcheva S."/>
            <person name="Morgado L.N."/>
            <person name="Niskanen T."/>
            <person name="Noordeloos M.E."/>
            <person name="Ohm R.A."/>
            <person name="Ortiz-Santana B."/>
            <person name="Ovrebo C."/>
            <person name="Racz N."/>
            <person name="Riley R."/>
            <person name="Savchenko A."/>
            <person name="Shiryaev A."/>
            <person name="Soop K."/>
            <person name="Spirin V."/>
            <person name="Szebenyi C."/>
            <person name="Tomsovsky M."/>
            <person name="Tulloss R.E."/>
            <person name="Uehling J."/>
            <person name="Grigoriev I.V."/>
            <person name="Vagvolgyi C."/>
            <person name="Papp T."/>
            <person name="Martin F.M."/>
            <person name="Miettinen O."/>
            <person name="Hibbett D.S."/>
            <person name="Nagy L.G."/>
        </authorList>
    </citation>
    <scope>NUCLEOTIDE SEQUENCE [LARGE SCALE GENOMIC DNA]</scope>
    <source>
        <strain evidence="2 3">CBS 166.37</strain>
    </source>
</reference>
<feature type="region of interest" description="Disordered" evidence="1">
    <location>
        <begin position="29"/>
        <end position="62"/>
    </location>
</feature>
<dbReference type="Proteomes" id="UP000308652">
    <property type="component" value="Unassembled WGS sequence"/>
</dbReference>
<dbReference type="EMBL" id="ML213595">
    <property type="protein sequence ID" value="TFK41412.1"/>
    <property type="molecule type" value="Genomic_DNA"/>
</dbReference>
<dbReference type="AlphaFoldDB" id="A0A5C3M7U9"/>
<organism evidence="2 3">
    <name type="scientific">Crucibulum laeve</name>
    <dbReference type="NCBI Taxonomy" id="68775"/>
    <lineage>
        <taxon>Eukaryota</taxon>
        <taxon>Fungi</taxon>
        <taxon>Dikarya</taxon>
        <taxon>Basidiomycota</taxon>
        <taxon>Agaricomycotina</taxon>
        <taxon>Agaricomycetes</taxon>
        <taxon>Agaricomycetidae</taxon>
        <taxon>Agaricales</taxon>
        <taxon>Agaricineae</taxon>
        <taxon>Nidulariaceae</taxon>
        <taxon>Crucibulum</taxon>
    </lineage>
</organism>
<evidence type="ECO:0000256" key="1">
    <source>
        <dbReference type="SAM" id="MobiDB-lite"/>
    </source>
</evidence>
<keyword evidence="3" id="KW-1185">Reference proteome</keyword>